<evidence type="ECO:0000313" key="3">
    <source>
        <dbReference type="Proteomes" id="UP001054821"/>
    </source>
</evidence>
<comment type="caution">
    <text evidence="2">The sequence shown here is derived from an EMBL/GenBank/DDBJ whole genome shotgun (WGS) entry which is preliminary data.</text>
</comment>
<reference evidence="2 3" key="1">
    <citation type="journal article" date="2022" name="G3 (Bethesda)">
        <title>Whole-genome sequence and methylome profiling of the almond [Prunus dulcis (Mill.) D.A. Webb] cultivar 'Nonpareil'.</title>
        <authorList>
            <person name="D'Amico-Willman K.M."/>
            <person name="Ouma W.Z."/>
            <person name="Meulia T."/>
            <person name="Sideli G.M."/>
            <person name="Gradziel T.M."/>
            <person name="Fresnedo-Ramirez J."/>
        </authorList>
    </citation>
    <scope>NUCLEOTIDE SEQUENCE [LARGE SCALE GENOMIC DNA]</scope>
    <source>
        <strain evidence="2">Clone GOH B32 T37-40</strain>
    </source>
</reference>
<dbReference type="AlphaFoldDB" id="A0AAD4WHL5"/>
<name>A0AAD4WHL5_PRUDU</name>
<dbReference type="Proteomes" id="UP001054821">
    <property type="component" value="Chromosome 2"/>
</dbReference>
<evidence type="ECO:0000313" key="2">
    <source>
        <dbReference type="EMBL" id="KAI5343605.1"/>
    </source>
</evidence>
<evidence type="ECO:0000256" key="1">
    <source>
        <dbReference type="SAM" id="MobiDB-lite"/>
    </source>
</evidence>
<proteinExistence type="predicted"/>
<organism evidence="2 3">
    <name type="scientific">Prunus dulcis</name>
    <name type="common">Almond</name>
    <name type="synonym">Amygdalus dulcis</name>
    <dbReference type="NCBI Taxonomy" id="3755"/>
    <lineage>
        <taxon>Eukaryota</taxon>
        <taxon>Viridiplantae</taxon>
        <taxon>Streptophyta</taxon>
        <taxon>Embryophyta</taxon>
        <taxon>Tracheophyta</taxon>
        <taxon>Spermatophyta</taxon>
        <taxon>Magnoliopsida</taxon>
        <taxon>eudicotyledons</taxon>
        <taxon>Gunneridae</taxon>
        <taxon>Pentapetalae</taxon>
        <taxon>rosids</taxon>
        <taxon>fabids</taxon>
        <taxon>Rosales</taxon>
        <taxon>Rosaceae</taxon>
        <taxon>Amygdaloideae</taxon>
        <taxon>Amygdaleae</taxon>
        <taxon>Prunus</taxon>
    </lineage>
</organism>
<sequence>MGDSLPTGTGTEMPRNLINGDGFEDRGGDGDVPLKWPIVMKREIEIIESVRSKIVEEYHFFKTLLDFKNLFKSNVRRYEEAARVLSASTEEERWSLEAEDEAAASSRGAFGSGGDGCRSAAGEKDGDDRDEAAAGKDGTRIGRSSLLSSGCVSPKCCRLRIAEAGKAIQDADCLSEENAAKNAELSSKLAEAERAVVCNEKARATAEVAKDVVIRSHAAEVEVAETEAVAKYRSSDEFTLLLDKEVMDQYVDLGYWFKRYNADKKVNLNFLWILLHCPKGSQRRRWSPTRVRMLTSIP</sequence>
<dbReference type="EMBL" id="JAJFAZ020000002">
    <property type="protein sequence ID" value="KAI5343605.1"/>
    <property type="molecule type" value="Genomic_DNA"/>
</dbReference>
<keyword evidence="3" id="KW-1185">Reference proteome</keyword>
<feature type="compositionally biased region" description="Polar residues" evidence="1">
    <location>
        <begin position="1"/>
        <end position="10"/>
    </location>
</feature>
<protein>
    <submittedName>
        <fullName evidence="2">Uncharacterized protein</fullName>
    </submittedName>
</protein>
<feature type="region of interest" description="Disordered" evidence="1">
    <location>
        <begin position="1"/>
        <end position="26"/>
    </location>
</feature>
<accession>A0AAD4WHL5</accession>
<gene>
    <name evidence="2" type="ORF">L3X38_011481</name>
</gene>
<feature type="region of interest" description="Disordered" evidence="1">
    <location>
        <begin position="105"/>
        <end position="137"/>
    </location>
</feature>
<feature type="compositionally biased region" description="Basic and acidic residues" evidence="1">
    <location>
        <begin position="121"/>
        <end position="137"/>
    </location>
</feature>